<dbReference type="RefSeq" id="WP_183369752.1">
    <property type="nucleotide sequence ID" value="NZ_BAABHL010000049.1"/>
</dbReference>
<proteinExistence type="inferred from homology"/>
<comment type="subcellular location">
    <subcellularLocation>
        <location evidence="1">Cell membrane</location>
        <topology evidence="1">Multi-pass membrane protein</topology>
    </subcellularLocation>
</comment>
<dbReference type="GO" id="GO:0005886">
    <property type="term" value="C:plasma membrane"/>
    <property type="evidence" value="ECO:0007669"/>
    <property type="project" value="UniProtKB-SubCell"/>
</dbReference>
<dbReference type="GO" id="GO:0022857">
    <property type="term" value="F:transmembrane transporter activity"/>
    <property type="evidence" value="ECO:0007669"/>
    <property type="project" value="TreeGrafter"/>
</dbReference>
<evidence type="ECO:0000256" key="5">
    <source>
        <dbReference type="ARBA" id="ARBA00023136"/>
    </source>
</evidence>
<feature type="domain" description="ABC3 transporter permease C-terminal" evidence="8">
    <location>
        <begin position="252"/>
        <end position="364"/>
    </location>
</feature>
<feature type="transmembrane region" description="Helical" evidence="7">
    <location>
        <begin position="391"/>
        <end position="413"/>
    </location>
</feature>
<feature type="transmembrane region" description="Helical" evidence="7">
    <location>
        <begin position="753"/>
        <end position="780"/>
    </location>
</feature>
<reference evidence="10 11" key="1">
    <citation type="submission" date="2020-08" db="EMBL/GenBank/DDBJ databases">
        <title>Sequencing the genomes of 1000 actinobacteria strains.</title>
        <authorList>
            <person name="Klenk H.-P."/>
        </authorList>
    </citation>
    <scope>NUCLEOTIDE SEQUENCE [LARGE SCALE GENOMIC DNA]</scope>
    <source>
        <strain evidence="10 11">DSM 45298</strain>
    </source>
</reference>
<dbReference type="Proteomes" id="UP000551501">
    <property type="component" value="Unassembled WGS sequence"/>
</dbReference>
<accession>A0A840EWC3</accession>
<feature type="transmembrane region" description="Helical" evidence="7">
    <location>
        <begin position="469"/>
        <end position="490"/>
    </location>
</feature>
<comment type="similarity">
    <text evidence="6">Belongs to the ABC-4 integral membrane protein family.</text>
</comment>
<keyword evidence="3 7" id="KW-0812">Transmembrane</keyword>
<feature type="domain" description="ABC3 transporter permease C-terminal" evidence="8">
    <location>
        <begin position="712"/>
        <end position="827"/>
    </location>
</feature>
<evidence type="ECO:0000259" key="8">
    <source>
        <dbReference type="Pfam" id="PF02687"/>
    </source>
</evidence>
<dbReference type="EMBL" id="JACIFP010000001">
    <property type="protein sequence ID" value="MBB4134603.1"/>
    <property type="molecule type" value="Genomic_DNA"/>
</dbReference>
<dbReference type="Pfam" id="PF02687">
    <property type="entry name" value="FtsX"/>
    <property type="match status" value="2"/>
</dbReference>
<comment type="caution">
    <text evidence="10">The sequence shown here is derived from an EMBL/GenBank/DDBJ whole genome shotgun (WGS) entry which is preliminary data.</text>
</comment>
<organism evidence="10 11">
    <name type="scientific">Gordonia humi</name>
    <dbReference type="NCBI Taxonomy" id="686429"/>
    <lineage>
        <taxon>Bacteria</taxon>
        <taxon>Bacillati</taxon>
        <taxon>Actinomycetota</taxon>
        <taxon>Actinomycetes</taxon>
        <taxon>Mycobacteriales</taxon>
        <taxon>Gordoniaceae</taxon>
        <taxon>Gordonia</taxon>
    </lineage>
</organism>
<keyword evidence="11" id="KW-1185">Reference proteome</keyword>
<dbReference type="PANTHER" id="PTHR30572:SF4">
    <property type="entry name" value="ABC TRANSPORTER PERMEASE YTRF"/>
    <property type="match status" value="1"/>
</dbReference>
<evidence type="ECO:0000256" key="7">
    <source>
        <dbReference type="SAM" id="Phobius"/>
    </source>
</evidence>
<protein>
    <submittedName>
        <fullName evidence="10">Putative ABC transport system permease protein</fullName>
    </submittedName>
</protein>
<feature type="domain" description="MacB-like periplasmic core" evidence="9">
    <location>
        <begin position="471"/>
        <end position="671"/>
    </location>
</feature>
<evidence type="ECO:0000256" key="2">
    <source>
        <dbReference type="ARBA" id="ARBA00022475"/>
    </source>
</evidence>
<dbReference type="InterPro" id="IPR003838">
    <property type="entry name" value="ABC3_permease_C"/>
</dbReference>
<dbReference type="InterPro" id="IPR050250">
    <property type="entry name" value="Macrolide_Exporter_MacB"/>
</dbReference>
<feature type="transmembrane region" description="Helical" evidence="7">
    <location>
        <begin position="251"/>
        <end position="273"/>
    </location>
</feature>
<dbReference type="AlphaFoldDB" id="A0A840EWC3"/>
<evidence type="ECO:0000256" key="4">
    <source>
        <dbReference type="ARBA" id="ARBA00022989"/>
    </source>
</evidence>
<dbReference type="Pfam" id="PF12704">
    <property type="entry name" value="MacB_PCD"/>
    <property type="match status" value="2"/>
</dbReference>
<feature type="transmembrane region" description="Helical" evidence="7">
    <location>
        <begin position="21"/>
        <end position="44"/>
    </location>
</feature>
<feature type="transmembrane region" description="Helical" evidence="7">
    <location>
        <begin position="342"/>
        <end position="370"/>
    </location>
</feature>
<feature type="transmembrane region" description="Helical" evidence="7">
    <location>
        <begin position="712"/>
        <end position="732"/>
    </location>
</feature>
<sequence length="834" mass="85730">MRAFLTRLRVLGLRDLTAHKLRVITSLVVVLVSSALLVAVLSVYGSITASVRDFATAVSGEATLEVAAIADTGVDGEIAGELRRGVPQAKAVVPVVRGTVTVDGEPTVLLGSDYRASSLSPQLGDAVATDGGLTLDDLRDGIVVGDATGLHEGQPVRIGDRTVRVIRVLDERADRLNGGRFVFAYLPLAQELAGLGDAVDSLLLVPRPGADEADMRAAAEKVVGNRATVVDPDFRVRQAQVAGSVVRDSTLLVSMVSLVIAAFLVFNTMNMAVASRRRSLAMIRALGGRRRHLATDLLGEAAVFGIVGGVLGVPVGILAGRWALGRVPSGDAGMQVSFSLPAYVPLVAIAAAVVACVAATSLAAKAVFSVTPVEAMAPGQIADAAPLPRRLLSVCGVLGVGGLLASWLIVWAVDGRPAILAGAVYAVGGLVLCFALSPLLVAGVRVAAGWFGGPGRLAAVNAERAPRRAWATVMTVAVAVAVGIGISGALNNLVGSISGSLDGLADPDLYVSSQNAESIPSGPVLSPEIEREVRRVPGVRRVVGGQWARVNLGDARALIQGLEPGSAAPFLRKTSPETARATLAGDGVLLSHTLARVLDVHTGDSLRLATPTGPHEVRVLDTVNYVSMDSGVAAMSVDLLREWFERPGDTYLQVDLDPGADPGAVARAVTAVADAHPGAGGAPVHVYTGAQALAATQKAAEQSGGFTVAIQWIVSAAAAIALLNTLLLSVLERRREIGVLRSMGASRRFVTRMVLAEAAAIAGVGAVVGIVMGTGLHLLADAILAETTAIEIVYSPLWSSAWYVAVSAGLCLVGAVAPAMRAARLNISESVSSE</sequence>
<keyword evidence="4 7" id="KW-1133">Transmembrane helix</keyword>
<name>A0A840EWC3_9ACTN</name>
<keyword evidence="2" id="KW-1003">Cell membrane</keyword>
<evidence type="ECO:0000256" key="6">
    <source>
        <dbReference type="ARBA" id="ARBA00038076"/>
    </source>
</evidence>
<feature type="transmembrane region" description="Helical" evidence="7">
    <location>
        <begin position="800"/>
        <end position="820"/>
    </location>
</feature>
<evidence type="ECO:0000313" key="10">
    <source>
        <dbReference type="EMBL" id="MBB4134603.1"/>
    </source>
</evidence>
<feature type="transmembrane region" description="Helical" evidence="7">
    <location>
        <begin position="419"/>
        <end position="448"/>
    </location>
</feature>
<gene>
    <name evidence="10" type="ORF">BKA16_001155</name>
</gene>
<evidence type="ECO:0000256" key="1">
    <source>
        <dbReference type="ARBA" id="ARBA00004651"/>
    </source>
</evidence>
<dbReference type="InterPro" id="IPR025857">
    <property type="entry name" value="MacB_PCD"/>
</dbReference>
<dbReference type="PANTHER" id="PTHR30572">
    <property type="entry name" value="MEMBRANE COMPONENT OF TRANSPORTER-RELATED"/>
    <property type="match status" value="1"/>
</dbReference>
<evidence type="ECO:0000256" key="3">
    <source>
        <dbReference type="ARBA" id="ARBA00022692"/>
    </source>
</evidence>
<feature type="domain" description="MacB-like periplasmic core" evidence="9">
    <location>
        <begin position="28"/>
        <end position="221"/>
    </location>
</feature>
<keyword evidence="5 7" id="KW-0472">Membrane</keyword>
<evidence type="ECO:0000313" key="11">
    <source>
        <dbReference type="Proteomes" id="UP000551501"/>
    </source>
</evidence>
<evidence type="ECO:0000259" key="9">
    <source>
        <dbReference type="Pfam" id="PF12704"/>
    </source>
</evidence>
<feature type="transmembrane region" description="Helical" evidence="7">
    <location>
        <begin position="293"/>
        <end position="322"/>
    </location>
</feature>